<evidence type="ECO:0000313" key="2">
    <source>
        <dbReference type="EMBL" id="MBK0370504.1"/>
    </source>
</evidence>
<comment type="caution">
    <text evidence="2">The sequence shown here is derived from an EMBL/GenBank/DDBJ whole genome shotgun (WGS) entry which is preliminary data.</text>
</comment>
<protein>
    <submittedName>
        <fullName evidence="2">Uncharacterized protein</fullName>
    </submittedName>
</protein>
<keyword evidence="1" id="KW-0812">Transmembrane</keyword>
<feature type="transmembrane region" description="Helical" evidence="1">
    <location>
        <begin position="57"/>
        <end position="75"/>
    </location>
</feature>
<dbReference type="AlphaFoldDB" id="A0A934PPF7"/>
<dbReference type="EMBL" id="JAEHFV010000004">
    <property type="protein sequence ID" value="MBK0370504.1"/>
    <property type="molecule type" value="Genomic_DNA"/>
</dbReference>
<dbReference type="Proteomes" id="UP000609172">
    <property type="component" value="Unassembled WGS sequence"/>
</dbReference>
<feature type="transmembrane region" description="Helical" evidence="1">
    <location>
        <begin position="26"/>
        <end position="51"/>
    </location>
</feature>
<evidence type="ECO:0000256" key="1">
    <source>
        <dbReference type="SAM" id="Phobius"/>
    </source>
</evidence>
<dbReference type="RefSeq" id="WP_200106629.1">
    <property type="nucleotide sequence ID" value="NZ_JAEHFV010000004.1"/>
</dbReference>
<name>A0A934PPF7_9FLAO</name>
<gene>
    <name evidence="2" type="ORF">I5M07_11750</name>
</gene>
<keyword evidence="1" id="KW-0472">Membrane</keyword>
<accession>A0A934PPF7</accession>
<keyword evidence="3" id="KW-1185">Reference proteome</keyword>
<organism evidence="2 3">
    <name type="scientific">Flavobacterium agrisoli</name>
    <dbReference type="NCBI Taxonomy" id="2793066"/>
    <lineage>
        <taxon>Bacteria</taxon>
        <taxon>Pseudomonadati</taxon>
        <taxon>Bacteroidota</taxon>
        <taxon>Flavobacteriia</taxon>
        <taxon>Flavobacteriales</taxon>
        <taxon>Flavobacteriaceae</taxon>
        <taxon>Flavobacterium</taxon>
    </lineage>
</organism>
<sequence>MPLPKHSFVTKFRPILLKLSSDKAKIIYKTILLTFFLSYFVAFICAQIGILEIDWQLLYLPALLVLQIIIIGHAIKNRYKKN</sequence>
<evidence type="ECO:0000313" key="3">
    <source>
        <dbReference type="Proteomes" id="UP000609172"/>
    </source>
</evidence>
<keyword evidence="1" id="KW-1133">Transmembrane helix</keyword>
<reference evidence="2" key="1">
    <citation type="submission" date="2020-12" db="EMBL/GenBank/DDBJ databases">
        <title>Bacterial novel species Flavobacterium sp. SE-1-e isolated from soil.</title>
        <authorList>
            <person name="Jung H.-Y."/>
        </authorList>
    </citation>
    <scope>NUCLEOTIDE SEQUENCE</scope>
    <source>
        <strain evidence="2">SE-1-e</strain>
    </source>
</reference>
<proteinExistence type="predicted"/>